<keyword evidence="8" id="KW-1185">Reference proteome</keyword>
<feature type="transmembrane region" description="Helical" evidence="6">
    <location>
        <begin position="276"/>
        <end position="297"/>
    </location>
</feature>
<dbReference type="PANTHER" id="PTHR15549">
    <property type="entry name" value="PAIRED IMMUNOGLOBULIN-LIKE TYPE 2 RECEPTOR"/>
    <property type="match status" value="1"/>
</dbReference>
<dbReference type="InterPro" id="IPR051694">
    <property type="entry name" value="Immunoregulatory_rcpt-like"/>
</dbReference>
<feature type="compositionally biased region" description="Low complexity" evidence="5">
    <location>
        <begin position="145"/>
        <end position="163"/>
    </location>
</feature>
<name>A0A5M6BWF0_9TREE</name>
<dbReference type="GeneID" id="43589796"/>
<feature type="compositionally biased region" description="Pro residues" evidence="5">
    <location>
        <begin position="582"/>
        <end position="594"/>
    </location>
</feature>
<gene>
    <name evidence="7" type="ORF">CI109_103418</name>
</gene>
<keyword evidence="2 6" id="KW-0812">Transmembrane</keyword>
<dbReference type="RefSeq" id="XP_031860134.1">
    <property type="nucleotide sequence ID" value="XM_032005645.1"/>
</dbReference>
<feature type="region of interest" description="Disordered" evidence="5">
    <location>
        <begin position="1"/>
        <end position="47"/>
    </location>
</feature>
<keyword evidence="4 6" id="KW-0472">Membrane</keyword>
<feature type="compositionally biased region" description="Low complexity" evidence="5">
    <location>
        <begin position="187"/>
        <end position="201"/>
    </location>
</feature>
<feature type="compositionally biased region" description="Polar residues" evidence="5">
    <location>
        <begin position="202"/>
        <end position="214"/>
    </location>
</feature>
<sequence length="797" mass="83026">MITPPSISRHPTFPQPHAPKDNHTNPGIIAMTPNLNDEERAGPDPNLKMGTILNPQITLRKRIVMNPPQSYVDFATTFQTESEAPQPLNGPLMIGDQGQAVMVAPAPVPASAAGQNQVQTMPEEGEEEVGDGGQVVLKGSVIQVVPSSPTPTSSATSDSMVTPTPTPAPVATSNAGSDSATSSIEPTATSTLSPSSESGTSDIGSMPTSTASPLNPTNPITTDIATTTAPNSITSTSRPLGPTTTTSTPASTSTLPAGSPSSTSAAAIGTHHPPSAALIFLAIILSLVLFGALITLFRYLLRSRRIRLPVCLGGRRRGRYDDDDDDGLSDFVAGLGESPLHHHHHLYQDEKYDYGTGGVGGGGGYDYSSHAANGMGMGIGPTYDDWTTSTTTTMQPSHSHSHSHNHGLGLGLGIDTDHNGIQSRSNNFASAATTKNGQSPFLHSGTATIPSPPPQAYLGETAPRSFSQGGIAPMASGHSFGETGKLQVVNGLPDEIVSDSYDHEYEHEPEHERGGGVLTRGVSGVDGLKDIGLDGGSPRFLGVDGNGLPLPWNLPPRPDEMESRCPTPNSKAYHLSVGGPAPSFPSPLPSPSDDPFPQRSATWASNLRSTLYAAISAARVPTTGSLTNSTNPNGSGMEDRFTRTVGVVSGLSMKRGKLPIFDEEASTGPNTENGRGFPIVIEEKDDLDHQVLSFPTANTKDAIGVVPTDGIGSVLLTRMESDDSTSTLTLPRKFGGAGGNASERYKRYYARSKSSGSSTTTSEGGESEAETVGERRPSALAGGERVKGARMGSFVMA</sequence>
<evidence type="ECO:0000313" key="8">
    <source>
        <dbReference type="Proteomes" id="UP000322225"/>
    </source>
</evidence>
<dbReference type="Proteomes" id="UP000322225">
    <property type="component" value="Chromosome 6"/>
</dbReference>
<dbReference type="PANTHER" id="PTHR15549:SF30">
    <property type="entry name" value="MID2 DOMAIN-CONTAINING PROTEIN"/>
    <property type="match status" value="1"/>
</dbReference>
<reference evidence="7" key="1">
    <citation type="submission" date="2017-08" db="EMBL/GenBank/DDBJ databases">
        <authorList>
            <person name="Cuomo C."/>
            <person name="Billmyre B."/>
            <person name="Heitman J."/>
        </authorList>
    </citation>
    <scope>NUCLEOTIDE SEQUENCE</scope>
    <source>
        <strain evidence="7">CBS 12478</strain>
    </source>
</reference>
<comment type="subcellular location">
    <subcellularLocation>
        <location evidence="1">Membrane</location>
        <topology evidence="1">Single-pass membrane protein</topology>
    </subcellularLocation>
</comment>
<feature type="compositionally biased region" description="Polar residues" evidence="5">
    <location>
        <begin position="173"/>
        <end position="186"/>
    </location>
</feature>
<dbReference type="GO" id="GO:0016020">
    <property type="term" value="C:membrane"/>
    <property type="evidence" value="ECO:0007669"/>
    <property type="project" value="UniProtKB-SubCell"/>
</dbReference>
<dbReference type="KEGG" id="ksn:43589796"/>
<evidence type="ECO:0000256" key="1">
    <source>
        <dbReference type="ARBA" id="ARBA00004167"/>
    </source>
</evidence>
<proteinExistence type="predicted"/>
<evidence type="ECO:0000313" key="7">
    <source>
        <dbReference type="EMBL" id="WWD18961.1"/>
    </source>
</evidence>
<evidence type="ECO:0000256" key="5">
    <source>
        <dbReference type="SAM" id="MobiDB-lite"/>
    </source>
</evidence>
<feature type="compositionally biased region" description="Low complexity" evidence="5">
    <location>
        <begin position="751"/>
        <end position="764"/>
    </location>
</feature>
<feature type="compositionally biased region" description="Low complexity" evidence="5">
    <location>
        <begin position="215"/>
        <end position="267"/>
    </location>
</feature>
<dbReference type="EMBL" id="CP144056">
    <property type="protein sequence ID" value="WWD18961.1"/>
    <property type="molecule type" value="Genomic_DNA"/>
</dbReference>
<organism evidence="7 8">
    <name type="scientific">Kwoniella shandongensis</name>
    <dbReference type="NCBI Taxonomy" id="1734106"/>
    <lineage>
        <taxon>Eukaryota</taxon>
        <taxon>Fungi</taxon>
        <taxon>Dikarya</taxon>
        <taxon>Basidiomycota</taxon>
        <taxon>Agaricomycotina</taxon>
        <taxon>Tremellomycetes</taxon>
        <taxon>Tremellales</taxon>
        <taxon>Cryptococcaceae</taxon>
        <taxon>Kwoniella</taxon>
    </lineage>
</organism>
<evidence type="ECO:0000256" key="6">
    <source>
        <dbReference type="SAM" id="Phobius"/>
    </source>
</evidence>
<evidence type="ECO:0000256" key="4">
    <source>
        <dbReference type="ARBA" id="ARBA00023136"/>
    </source>
</evidence>
<evidence type="ECO:0000256" key="3">
    <source>
        <dbReference type="ARBA" id="ARBA00022989"/>
    </source>
</evidence>
<keyword evidence="3 6" id="KW-1133">Transmembrane helix</keyword>
<feature type="region of interest" description="Disordered" evidence="5">
    <location>
        <begin position="556"/>
        <end position="597"/>
    </location>
</feature>
<protein>
    <submittedName>
        <fullName evidence="7">Uncharacterized protein</fullName>
    </submittedName>
</protein>
<feature type="region of interest" description="Disordered" evidence="5">
    <location>
        <begin position="750"/>
        <end position="797"/>
    </location>
</feature>
<accession>A0A5M6BWF0</accession>
<feature type="compositionally biased region" description="Polar residues" evidence="5">
    <location>
        <begin position="419"/>
        <end position="449"/>
    </location>
</feature>
<feature type="compositionally biased region" description="Low complexity" evidence="5">
    <location>
        <begin position="388"/>
        <end position="398"/>
    </location>
</feature>
<feature type="region of interest" description="Disordered" evidence="5">
    <location>
        <begin position="388"/>
        <end position="458"/>
    </location>
</feature>
<dbReference type="AlphaFoldDB" id="A0A5M6BWF0"/>
<dbReference type="OrthoDB" id="2565220at2759"/>
<evidence type="ECO:0000256" key="2">
    <source>
        <dbReference type="ARBA" id="ARBA00022692"/>
    </source>
</evidence>
<feature type="region of interest" description="Disordered" evidence="5">
    <location>
        <begin position="145"/>
        <end position="268"/>
    </location>
</feature>
<reference evidence="7" key="2">
    <citation type="submission" date="2024-01" db="EMBL/GenBank/DDBJ databases">
        <title>Comparative genomics of Cryptococcus and Kwoniella reveals pathogenesis evolution and contrasting modes of karyotype evolution via chromosome fusion or intercentromeric recombination.</title>
        <authorList>
            <person name="Coelho M.A."/>
            <person name="David-Palma M."/>
            <person name="Shea T."/>
            <person name="Bowers K."/>
            <person name="McGinley-Smith S."/>
            <person name="Mohammad A.W."/>
            <person name="Gnirke A."/>
            <person name="Yurkov A.M."/>
            <person name="Nowrousian M."/>
            <person name="Sun S."/>
            <person name="Cuomo C.A."/>
            <person name="Heitman J."/>
        </authorList>
    </citation>
    <scope>NUCLEOTIDE SEQUENCE</scope>
    <source>
        <strain evidence="7">CBS 12478</strain>
    </source>
</reference>
<dbReference type="GO" id="GO:0071944">
    <property type="term" value="C:cell periphery"/>
    <property type="evidence" value="ECO:0007669"/>
    <property type="project" value="UniProtKB-ARBA"/>
</dbReference>